<comment type="caution">
    <text evidence="2">The sequence shown here is derived from an EMBL/GenBank/DDBJ whole genome shotgun (WGS) entry which is preliminary data.</text>
</comment>
<evidence type="ECO:0000313" key="2">
    <source>
        <dbReference type="EMBL" id="MCY1009027.1"/>
    </source>
</evidence>
<reference evidence="2" key="1">
    <citation type="submission" date="2022-11" db="EMBL/GenBank/DDBJ databases">
        <title>Minimal conservation of predation-associated metabolite biosynthetic gene clusters underscores biosynthetic potential of Myxococcota including descriptions for ten novel species: Archangium lansinium sp. nov., Myxococcus landrumus sp. nov., Nannocystis bai.</title>
        <authorList>
            <person name="Ahearne A."/>
            <person name="Stevens C."/>
            <person name="Phillips K."/>
        </authorList>
    </citation>
    <scope>NUCLEOTIDE SEQUENCE</scope>
    <source>
        <strain evidence="2">Na p29</strain>
    </source>
</reference>
<keyword evidence="3" id="KW-1185">Reference proteome</keyword>
<protein>
    <submittedName>
        <fullName evidence="2">Uncharacterized protein</fullName>
    </submittedName>
</protein>
<dbReference type="AlphaFoldDB" id="A0A9X3IY09"/>
<dbReference type="Proteomes" id="UP001150924">
    <property type="component" value="Unassembled WGS sequence"/>
</dbReference>
<dbReference type="EMBL" id="JAPNKE010000002">
    <property type="protein sequence ID" value="MCY1009027.1"/>
    <property type="molecule type" value="Genomic_DNA"/>
</dbReference>
<evidence type="ECO:0000256" key="1">
    <source>
        <dbReference type="SAM" id="SignalP"/>
    </source>
</evidence>
<evidence type="ECO:0000313" key="3">
    <source>
        <dbReference type="Proteomes" id="UP001150924"/>
    </source>
</evidence>
<dbReference type="PROSITE" id="PS51257">
    <property type="entry name" value="PROKAR_LIPOPROTEIN"/>
    <property type="match status" value="1"/>
</dbReference>
<keyword evidence="1" id="KW-0732">Signal</keyword>
<sequence length="136" mass="14117">MTRVLVSLFTAVLLSTSACATTVQAPTHAPALGSDAKIVAKKNKTGTYAVTLDVTNLAPPSRLDTEATSFVVWLVTGDLPAVRAGALAYDEGDRRGQLEASSPSFAFKVLITLEKDPAPASPSGKGIFSADVVARK</sequence>
<name>A0A9X3IY09_9BACT</name>
<feature type="chain" id="PRO_5040793018" evidence="1">
    <location>
        <begin position="21"/>
        <end position="136"/>
    </location>
</feature>
<accession>A0A9X3IY09</accession>
<proteinExistence type="predicted"/>
<dbReference type="RefSeq" id="WP_267771684.1">
    <property type="nucleotide sequence ID" value="NZ_JAPNKE010000002.1"/>
</dbReference>
<gene>
    <name evidence="2" type="ORF">OV079_26400</name>
</gene>
<organism evidence="2 3">
    <name type="scientific">Nannocystis pusilla</name>
    <dbReference type="NCBI Taxonomy" id="889268"/>
    <lineage>
        <taxon>Bacteria</taxon>
        <taxon>Pseudomonadati</taxon>
        <taxon>Myxococcota</taxon>
        <taxon>Polyangia</taxon>
        <taxon>Nannocystales</taxon>
        <taxon>Nannocystaceae</taxon>
        <taxon>Nannocystis</taxon>
    </lineage>
</organism>
<feature type="signal peptide" evidence="1">
    <location>
        <begin position="1"/>
        <end position="20"/>
    </location>
</feature>